<feature type="transmembrane region" description="Helical" evidence="1">
    <location>
        <begin position="310"/>
        <end position="329"/>
    </location>
</feature>
<name>A0AAP2CK19_9BACT</name>
<feature type="transmembrane region" description="Helical" evidence="1">
    <location>
        <begin position="285"/>
        <end position="304"/>
    </location>
</feature>
<feature type="domain" description="Lnb-like transmembrane" evidence="3">
    <location>
        <begin position="247"/>
        <end position="383"/>
    </location>
</feature>
<keyword evidence="1" id="KW-0472">Membrane</keyword>
<keyword evidence="5" id="KW-1185">Reference proteome</keyword>
<evidence type="ECO:0000259" key="3">
    <source>
        <dbReference type="Pfam" id="PF25221"/>
    </source>
</evidence>
<comment type="caution">
    <text evidence="4">The sequence shown here is derived from an EMBL/GenBank/DDBJ whole genome shotgun (WGS) entry which is preliminary data.</text>
</comment>
<dbReference type="AlphaFoldDB" id="A0AAP2CK19"/>
<accession>A0AAP2CK19</accession>
<protein>
    <submittedName>
        <fullName evidence="4">DUF4105 domain-containing protein</fullName>
    </submittedName>
</protein>
<keyword evidence="1" id="KW-1133">Transmembrane helix</keyword>
<dbReference type="Proteomes" id="UP001319104">
    <property type="component" value="Unassembled WGS sequence"/>
</dbReference>
<evidence type="ECO:0000313" key="4">
    <source>
        <dbReference type="EMBL" id="MBS9525385.1"/>
    </source>
</evidence>
<keyword evidence="1" id="KW-0812">Transmembrane</keyword>
<reference evidence="4 5" key="1">
    <citation type="submission" date="2021-05" db="EMBL/GenBank/DDBJ databases">
        <authorList>
            <person name="Zhang Z.D."/>
            <person name="Osman G."/>
        </authorList>
    </citation>
    <scope>NUCLEOTIDE SEQUENCE [LARGE SCALE GENOMIC DNA]</scope>
    <source>
        <strain evidence="4 5">KCTC 32217</strain>
    </source>
</reference>
<evidence type="ECO:0000259" key="2">
    <source>
        <dbReference type="Pfam" id="PF13387"/>
    </source>
</evidence>
<dbReference type="Pfam" id="PF13387">
    <property type="entry name" value="Lnb_N"/>
    <property type="match status" value="1"/>
</dbReference>
<dbReference type="EMBL" id="JAHCMY010000011">
    <property type="protein sequence ID" value="MBS9525385.1"/>
    <property type="molecule type" value="Genomic_DNA"/>
</dbReference>
<gene>
    <name evidence="4" type="ORF">KI659_15300</name>
</gene>
<feature type="transmembrane region" description="Helical" evidence="1">
    <location>
        <begin position="341"/>
        <end position="360"/>
    </location>
</feature>
<dbReference type="Pfam" id="PF25221">
    <property type="entry name" value="5TMH_Lnb"/>
    <property type="match status" value="1"/>
</dbReference>
<feature type="transmembrane region" description="Helical" evidence="1">
    <location>
        <begin position="256"/>
        <end position="273"/>
    </location>
</feature>
<evidence type="ECO:0000256" key="1">
    <source>
        <dbReference type="SAM" id="Phobius"/>
    </source>
</evidence>
<feature type="domain" description="Lnb N-terminal periplasmic" evidence="2">
    <location>
        <begin position="19"/>
        <end position="161"/>
    </location>
</feature>
<proteinExistence type="predicted"/>
<evidence type="ECO:0000313" key="5">
    <source>
        <dbReference type="Proteomes" id="UP001319104"/>
    </source>
</evidence>
<organism evidence="4 5">
    <name type="scientific">Litoribacter ruber</name>
    <dbReference type="NCBI Taxonomy" id="702568"/>
    <lineage>
        <taxon>Bacteria</taxon>
        <taxon>Pseudomonadati</taxon>
        <taxon>Bacteroidota</taxon>
        <taxon>Cytophagia</taxon>
        <taxon>Cytophagales</taxon>
        <taxon>Cyclobacteriaceae</taxon>
        <taxon>Litoribacter</taxon>
    </lineage>
</organism>
<dbReference type="InterPro" id="IPR025178">
    <property type="entry name" value="Lnb_N"/>
</dbReference>
<sequence>MLNAIVLILFFTLTPLLSSAQTHRYQISLLTCDPGEELYSSFGHSALRVLDMETGKDLVFNWGTFDFDDPNFYLKFTQGRLDYFLSLSTFEQFLYHYRYFERGVREQVLNLSPEQVERTVALLNQNARPENIYYRYDFFYDNCSTRIRDIMEAVLGRNLDWNEPVEEEAKTFRDLIFEYVYRLPWADFGIDLALGSVIDQEASEREKQFLPDYMEAAFARAEIVGDGPSRLLAQPARIVLDYPLVDQENEVFNPHLVFWLVAIGFILLTYVGYKKHRLFAGADVALFAVLGLIGVVITFLWFFTEHTTTVYNWNILWAFPAHLVLLYGLTMKTPAAWVKQYLFFAMLLANLTLVFWILGFQDFHSSIIPILLIIILRSNYLYYNLERLRFNKTAERVRG</sequence>
<feature type="transmembrane region" description="Helical" evidence="1">
    <location>
        <begin position="366"/>
        <end position="383"/>
    </location>
</feature>
<dbReference type="InterPro" id="IPR057436">
    <property type="entry name" value="5TMH_Lnb"/>
</dbReference>